<protein>
    <submittedName>
        <fullName evidence="1">Uncharacterized protein</fullName>
    </submittedName>
</protein>
<dbReference type="OrthoDB" id="8373818at2"/>
<name>A0A1L3LM14_9HYPH</name>
<accession>A0A1L3LM14</accession>
<keyword evidence="2" id="KW-1185">Reference proteome</keyword>
<dbReference type="AlphaFoldDB" id="A0A1L3LM14"/>
<dbReference type="KEGG" id="same:SAMCFNEI73_Ch1851"/>
<proteinExistence type="predicted"/>
<sequence length="69" mass="7538">MRYASFTRTIPLNTRVFVNPLQVVAVDTFSNYTNIHTTVPRSDGSGCVIISVVQPENEVVTALQNALNG</sequence>
<organism evidence="1 2">
    <name type="scientific">Sinorhizobium americanum</name>
    <dbReference type="NCBI Taxonomy" id="194963"/>
    <lineage>
        <taxon>Bacteria</taxon>
        <taxon>Pseudomonadati</taxon>
        <taxon>Pseudomonadota</taxon>
        <taxon>Alphaproteobacteria</taxon>
        <taxon>Hyphomicrobiales</taxon>
        <taxon>Rhizobiaceae</taxon>
        <taxon>Sinorhizobium/Ensifer group</taxon>
        <taxon>Sinorhizobium</taxon>
    </lineage>
</organism>
<dbReference type="Proteomes" id="UP000182306">
    <property type="component" value="Chromosome"/>
</dbReference>
<dbReference type="EMBL" id="CP013107">
    <property type="protein sequence ID" value="APG91140.1"/>
    <property type="molecule type" value="Genomic_DNA"/>
</dbReference>
<dbReference type="RefSeq" id="WP_064253688.1">
    <property type="nucleotide sequence ID" value="NZ_CP013107.1"/>
</dbReference>
<reference evidence="1 2" key="1">
    <citation type="submission" date="2015-10" db="EMBL/GenBank/DDBJ databases">
        <title>Genomic differences between typical nodule nitrogen-fixing rhizobial strains and those coming from bean seeds.</title>
        <authorList>
            <person name="Peralta H."/>
            <person name="Aguilar-Vera A."/>
            <person name="Diaz R."/>
            <person name="Mora Y."/>
            <person name="Martinez-Batallar G."/>
            <person name="Salazar E."/>
            <person name="Vargas-Lagunas C."/>
            <person name="Encarnacion S."/>
            <person name="Girard L."/>
            <person name="Mora J."/>
        </authorList>
    </citation>
    <scope>NUCLEOTIDE SEQUENCE [LARGE SCALE GENOMIC DNA]</scope>
    <source>
        <strain evidence="1 2">CFNEI 73</strain>
    </source>
</reference>
<gene>
    <name evidence="1" type="ORF">SAMCFNEI73_Ch1851</name>
</gene>
<evidence type="ECO:0000313" key="1">
    <source>
        <dbReference type="EMBL" id="APG91140.1"/>
    </source>
</evidence>
<evidence type="ECO:0000313" key="2">
    <source>
        <dbReference type="Proteomes" id="UP000182306"/>
    </source>
</evidence>